<dbReference type="SMART" id="SM00526">
    <property type="entry name" value="H15"/>
    <property type="match status" value="1"/>
</dbReference>
<dbReference type="Gramene" id="CDP01623">
    <property type="protein sequence ID" value="CDP01623"/>
    <property type="gene ID" value="GSCOC_T00036727001"/>
</dbReference>
<evidence type="ECO:0000256" key="8">
    <source>
        <dbReference type="SAM" id="MobiDB-lite"/>
    </source>
</evidence>
<dbReference type="PRINTS" id="PR00930">
    <property type="entry name" value="HIGHMOBLTYIY"/>
</dbReference>
<dbReference type="PROSITE" id="PS51504">
    <property type="entry name" value="H15"/>
    <property type="match status" value="1"/>
</dbReference>
<dbReference type="PRINTS" id="PR00929">
    <property type="entry name" value="ATHOOK"/>
</dbReference>
<dbReference type="PANTHER" id="PTHR11467:SF162">
    <property type="entry name" value="HMG-Y-RELATED PROTEIN A"/>
    <property type="match status" value="1"/>
</dbReference>
<feature type="domain" description="H15" evidence="9">
    <location>
        <begin position="10"/>
        <end position="79"/>
    </location>
</feature>
<name>A0A068U1Z6_COFCA</name>
<dbReference type="GO" id="GO:0031492">
    <property type="term" value="F:nucleosomal DNA binding"/>
    <property type="evidence" value="ECO:0007669"/>
    <property type="project" value="TreeGrafter"/>
</dbReference>
<feature type="region of interest" description="Disordered" evidence="8">
    <location>
        <begin position="74"/>
        <end position="163"/>
    </location>
</feature>
<evidence type="ECO:0000256" key="5">
    <source>
        <dbReference type="ARBA" id="ARBA00023242"/>
    </source>
</evidence>
<dbReference type="InterPro" id="IPR000116">
    <property type="entry name" value="HMGA"/>
</dbReference>
<protein>
    <recommendedName>
        <fullName evidence="6">HMG-Y-related protein A</fullName>
    </recommendedName>
    <alternativeName>
        <fullName evidence="7">High mobility group A protein</fullName>
    </alternativeName>
</protein>
<dbReference type="SUPFAM" id="SSF46785">
    <property type="entry name" value="Winged helix' DNA-binding domain"/>
    <property type="match status" value="1"/>
</dbReference>
<dbReference type="PANTHER" id="PTHR11467">
    <property type="entry name" value="HISTONE H1"/>
    <property type="match status" value="1"/>
</dbReference>
<dbReference type="EMBL" id="HG739091">
    <property type="protein sequence ID" value="CDP01623.1"/>
    <property type="molecule type" value="Genomic_DNA"/>
</dbReference>
<dbReference type="InterPro" id="IPR017956">
    <property type="entry name" value="AT_hook_DNA-bd_motif"/>
</dbReference>
<dbReference type="Pfam" id="PF00538">
    <property type="entry name" value="Linker_histone"/>
    <property type="match status" value="1"/>
</dbReference>
<dbReference type="GO" id="GO:0030261">
    <property type="term" value="P:chromosome condensation"/>
    <property type="evidence" value="ECO:0007669"/>
    <property type="project" value="TreeGrafter"/>
</dbReference>
<feature type="compositionally biased region" description="Low complexity" evidence="8">
    <location>
        <begin position="131"/>
        <end position="140"/>
    </location>
</feature>
<dbReference type="FunFam" id="1.10.10.10:FF:000537">
    <property type="entry name" value="HMG-Y-related protein A"/>
    <property type="match status" value="1"/>
</dbReference>
<accession>A0A068U1Z6</accession>
<dbReference type="InterPro" id="IPR036390">
    <property type="entry name" value="WH_DNA-bd_sf"/>
</dbReference>
<dbReference type="Gene3D" id="1.10.10.10">
    <property type="entry name" value="Winged helix-like DNA-binding domain superfamily/Winged helix DNA-binding domain"/>
    <property type="match status" value="1"/>
</dbReference>
<proteinExistence type="predicted"/>
<dbReference type="InParanoid" id="A0A068U1Z6"/>
<evidence type="ECO:0000256" key="4">
    <source>
        <dbReference type="ARBA" id="ARBA00023125"/>
    </source>
</evidence>
<evidence type="ECO:0000313" key="11">
    <source>
        <dbReference type="Proteomes" id="UP000295252"/>
    </source>
</evidence>
<keyword evidence="4" id="KW-0238">DNA-binding</keyword>
<keyword evidence="5" id="KW-0539">Nucleus</keyword>
<dbReference type="GO" id="GO:0045910">
    <property type="term" value="P:negative regulation of DNA recombination"/>
    <property type="evidence" value="ECO:0007669"/>
    <property type="project" value="TreeGrafter"/>
</dbReference>
<dbReference type="Proteomes" id="UP000295252">
    <property type="component" value="Chromosome IX"/>
</dbReference>
<sequence length="163" mass="17422">MATEVGKPPSLPSYPQMIFEAMSALQQKDGANKTAISKYIESRYGDLPAGHSNLLSAHLTRMKDTGELVFFKNNYLIPDPTAPPRRGRGRPPKPKDPLAPGAVVPSEPKSRGRPKKDPNAESAPKKPKPVAPSAQPAVSKTGRPRGRPRKVQPQSAGGGAEES</sequence>
<evidence type="ECO:0000313" key="10">
    <source>
        <dbReference type="EMBL" id="CDP01623.1"/>
    </source>
</evidence>
<dbReference type="GO" id="GO:0003690">
    <property type="term" value="F:double-stranded DNA binding"/>
    <property type="evidence" value="ECO:0007669"/>
    <property type="project" value="TreeGrafter"/>
</dbReference>
<dbReference type="GO" id="GO:0006334">
    <property type="term" value="P:nucleosome assembly"/>
    <property type="evidence" value="ECO:0007669"/>
    <property type="project" value="InterPro"/>
</dbReference>
<dbReference type="SMART" id="SM00384">
    <property type="entry name" value="AT_hook"/>
    <property type="match status" value="3"/>
</dbReference>
<evidence type="ECO:0000256" key="1">
    <source>
        <dbReference type="ARBA" id="ARBA00004604"/>
    </source>
</evidence>
<dbReference type="GO" id="GO:0000786">
    <property type="term" value="C:nucleosome"/>
    <property type="evidence" value="ECO:0007669"/>
    <property type="project" value="InterPro"/>
</dbReference>
<dbReference type="InterPro" id="IPR036388">
    <property type="entry name" value="WH-like_DNA-bd_sf"/>
</dbReference>
<dbReference type="PhylomeDB" id="A0A068U1Z6"/>
<evidence type="ECO:0000256" key="7">
    <source>
        <dbReference type="ARBA" id="ARBA00076335"/>
    </source>
</evidence>
<gene>
    <name evidence="10" type="ORF">GSCOC_T00036727001</name>
</gene>
<dbReference type="AlphaFoldDB" id="A0A068U1Z6"/>
<comment type="subcellular location">
    <subcellularLocation>
        <location evidence="1">Nucleus</location>
        <location evidence="1">Nucleolus</location>
    </subcellularLocation>
</comment>
<dbReference type="OMA" id="THLEYPE"/>
<dbReference type="OrthoDB" id="1110759at2759"/>
<keyword evidence="3" id="KW-0007">Acetylation</keyword>
<keyword evidence="11" id="KW-1185">Reference proteome</keyword>
<dbReference type="InterPro" id="IPR005818">
    <property type="entry name" value="Histone_H1/H5_H15"/>
</dbReference>
<evidence type="ECO:0000256" key="6">
    <source>
        <dbReference type="ARBA" id="ARBA00068571"/>
    </source>
</evidence>
<evidence type="ECO:0000256" key="3">
    <source>
        <dbReference type="ARBA" id="ARBA00022990"/>
    </source>
</evidence>
<organism evidence="10 11">
    <name type="scientific">Coffea canephora</name>
    <name type="common">Robusta coffee</name>
    <dbReference type="NCBI Taxonomy" id="49390"/>
    <lineage>
        <taxon>Eukaryota</taxon>
        <taxon>Viridiplantae</taxon>
        <taxon>Streptophyta</taxon>
        <taxon>Embryophyta</taxon>
        <taxon>Tracheophyta</taxon>
        <taxon>Spermatophyta</taxon>
        <taxon>Magnoliopsida</taxon>
        <taxon>eudicotyledons</taxon>
        <taxon>Gunneridae</taxon>
        <taxon>Pentapetalae</taxon>
        <taxon>asterids</taxon>
        <taxon>lamiids</taxon>
        <taxon>Gentianales</taxon>
        <taxon>Rubiaceae</taxon>
        <taxon>Ixoroideae</taxon>
        <taxon>Gardenieae complex</taxon>
        <taxon>Bertiereae - Coffeeae clade</taxon>
        <taxon>Coffeeae</taxon>
        <taxon>Coffea</taxon>
    </lineage>
</organism>
<evidence type="ECO:0000259" key="9">
    <source>
        <dbReference type="PROSITE" id="PS51504"/>
    </source>
</evidence>
<dbReference type="GO" id="GO:0006355">
    <property type="term" value="P:regulation of DNA-templated transcription"/>
    <property type="evidence" value="ECO:0007669"/>
    <property type="project" value="InterPro"/>
</dbReference>
<keyword evidence="2" id="KW-0677">Repeat</keyword>
<reference evidence="11" key="1">
    <citation type="journal article" date="2014" name="Science">
        <title>The coffee genome provides insight into the convergent evolution of caffeine biosynthesis.</title>
        <authorList>
            <person name="Denoeud F."/>
            <person name="Carretero-Paulet L."/>
            <person name="Dereeper A."/>
            <person name="Droc G."/>
            <person name="Guyot R."/>
            <person name="Pietrella M."/>
            <person name="Zheng C."/>
            <person name="Alberti A."/>
            <person name="Anthony F."/>
            <person name="Aprea G."/>
            <person name="Aury J.M."/>
            <person name="Bento P."/>
            <person name="Bernard M."/>
            <person name="Bocs S."/>
            <person name="Campa C."/>
            <person name="Cenci A."/>
            <person name="Combes M.C."/>
            <person name="Crouzillat D."/>
            <person name="Da Silva C."/>
            <person name="Daddiego L."/>
            <person name="De Bellis F."/>
            <person name="Dussert S."/>
            <person name="Garsmeur O."/>
            <person name="Gayraud T."/>
            <person name="Guignon V."/>
            <person name="Jahn K."/>
            <person name="Jamilloux V."/>
            <person name="Joet T."/>
            <person name="Labadie K."/>
            <person name="Lan T."/>
            <person name="Leclercq J."/>
            <person name="Lepelley M."/>
            <person name="Leroy T."/>
            <person name="Li L.T."/>
            <person name="Librado P."/>
            <person name="Lopez L."/>
            <person name="Munoz A."/>
            <person name="Noel B."/>
            <person name="Pallavicini A."/>
            <person name="Perrotta G."/>
            <person name="Poncet V."/>
            <person name="Pot D."/>
            <person name="Priyono X."/>
            <person name="Rigoreau M."/>
            <person name="Rouard M."/>
            <person name="Rozas J."/>
            <person name="Tranchant-Dubreuil C."/>
            <person name="VanBuren R."/>
            <person name="Zhang Q."/>
            <person name="Andrade A.C."/>
            <person name="Argout X."/>
            <person name="Bertrand B."/>
            <person name="de Kochko A."/>
            <person name="Graziosi G."/>
            <person name="Henry R.J."/>
            <person name="Jayarama X."/>
            <person name="Ming R."/>
            <person name="Nagai C."/>
            <person name="Rounsley S."/>
            <person name="Sankoff D."/>
            <person name="Giuliano G."/>
            <person name="Albert V.A."/>
            <person name="Wincker P."/>
            <person name="Lashermes P."/>
        </authorList>
    </citation>
    <scope>NUCLEOTIDE SEQUENCE [LARGE SCALE GENOMIC DNA]</scope>
    <source>
        <strain evidence="11">cv. DH200-94</strain>
    </source>
</reference>
<evidence type="ECO:0000256" key="2">
    <source>
        <dbReference type="ARBA" id="ARBA00022737"/>
    </source>
</evidence>
<dbReference type="GO" id="GO:0005730">
    <property type="term" value="C:nucleolus"/>
    <property type="evidence" value="ECO:0007669"/>
    <property type="project" value="UniProtKB-SubCell"/>
</dbReference>